<sequence>MSELTDFNRGQIVGAQLAGLSVRKTAQMCDVSSRTVLKVMSVYNKHGHTLKSKNSRIKSRRKSERPTKTGPNGKAAKEKLERELKLLRDK</sequence>
<dbReference type="GeneTree" id="ENSGT00940000177462"/>
<feature type="region of interest" description="Disordered" evidence="1">
    <location>
        <begin position="47"/>
        <end position="79"/>
    </location>
</feature>
<evidence type="ECO:0008006" key="4">
    <source>
        <dbReference type="Google" id="ProtNLM"/>
    </source>
</evidence>
<accession>A0A3Q3MQ79</accession>
<dbReference type="SUPFAM" id="SSF46689">
    <property type="entry name" value="Homeodomain-like"/>
    <property type="match status" value="1"/>
</dbReference>
<evidence type="ECO:0000256" key="1">
    <source>
        <dbReference type="SAM" id="MobiDB-lite"/>
    </source>
</evidence>
<proteinExistence type="predicted"/>
<dbReference type="InParanoid" id="A0A3Q3MQ79"/>
<dbReference type="Ensembl" id="ENSMAMT00000025598.2">
    <property type="protein sequence ID" value="ENSMAMP00000024956.2"/>
    <property type="gene ID" value="ENSMAMG00000016770.2"/>
</dbReference>
<name>A0A3Q3MQ79_9TELE</name>
<protein>
    <recommendedName>
        <fullName evidence="4">Paired domain-containing protein</fullName>
    </recommendedName>
</protein>
<keyword evidence="3" id="KW-1185">Reference proteome</keyword>
<reference evidence="2" key="2">
    <citation type="submission" date="2025-09" db="UniProtKB">
        <authorList>
            <consortium name="Ensembl"/>
        </authorList>
    </citation>
    <scope>IDENTIFICATION</scope>
</reference>
<dbReference type="AlphaFoldDB" id="A0A3Q3MQ79"/>
<evidence type="ECO:0000313" key="3">
    <source>
        <dbReference type="Proteomes" id="UP000261640"/>
    </source>
</evidence>
<organism evidence="2 3">
    <name type="scientific">Mastacembelus armatus</name>
    <name type="common">zig-zag eel</name>
    <dbReference type="NCBI Taxonomy" id="205130"/>
    <lineage>
        <taxon>Eukaryota</taxon>
        <taxon>Metazoa</taxon>
        <taxon>Chordata</taxon>
        <taxon>Craniata</taxon>
        <taxon>Vertebrata</taxon>
        <taxon>Euteleostomi</taxon>
        <taxon>Actinopterygii</taxon>
        <taxon>Neopterygii</taxon>
        <taxon>Teleostei</taxon>
        <taxon>Neoteleostei</taxon>
        <taxon>Acanthomorphata</taxon>
        <taxon>Anabantaria</taxon>
        <taxon>Synbranchiformes</taxon>
        <taxon>Mastacembelidae</taxon>
        <taxon>Mastacembelus</taxon>
    </lineage>
</organism>
<dbReference type="InterPro" id="IPR009057">
    <property type="entry name" value="Homeodomain-like_sf"/>
</dbReference>
<reference evidence="2" key="1">
    <citation type="submission" date="2025-08" db="UniProtKB">
        <authorList>
            <consortium name="Ensembl"/>
        </authorList>
    </citation>
    <scope>IDENTIFICATION</scope>
</reference>
<feature type="compositionally biased region" description="Basic residues" evidence="1">
    <location>
        <begin position="47"/>
        <end position="63"/>
    </location>
</feature>
<dbReference type="Proteomes" id="UP000261640">
    <property type="component" value="Unplaced"/>
</dbReference>
<evidence type="ECO:0000313" key="2">
    <source>
        <dbReference type="Ensembl" id="ENSMAMP00000024956.2"/>
    </source>
</evidence>